<dbReference type="InterPro" id="IPR010989">
    <property type="entry name" value="SNARE"/>
</dbReference>
<comment type="caution">
    <text evidence="4">The sequence shown here is derived from an EMBL/GenBank/DDBJ whole genome shotgun (WGS) entry which is preliminary data.</text>
</comment>
<dbReference type="InterPro" id="IPR000315">
    <property type="entry name" value="Znf_B-box"/>
</dbReference>
<keyword evidence="2" id="KW-0175">Coiled coil</keyword>
<organism evidence="4 5">
    <name type="scientific">Mytilus galloprovincialis</name>
    <name type="common">Mediterranean mussel</name>
    <dbReference type="NCBI Taxonomy" id="29158"/>
    <lineage>
        <taxon>Eukaryota</taxon>
        <taxon>Metazoa</taxon>
        <taxon>Spiralia</taxon>
        <taxon>Lophotrochozoa</taxon>
        <taxon>Mollusca</taxon>
        <taxon>Bivalvia</taxon>
        <taxon>Autobranchia</taxon>
        <taxon>Pteriomorphia</taxon>
        <taxon>Mytilida</taxon>
        <taxon>Mytiloidea</taxon>
        <taxon>Mytilidae</taxon>
        <taxon>Mytilinae</taxon>
        <taxon>Mytilus</taxon>
    </lineage>
</organism>
<gene>
    <name evidence="4" type="ORF">MGAL_10B073241</name>
</gene>
<sequence>MATSYDTCDNCSNEPASPMAVTWCPECEEKLCDECSHRHRFSKVTKDHDAIPLVNYKQLSMICETSVFCKDHNHKVKIYCRNHELPLCKSCVLTTHRNCENTAILAEAAKNVKTSTTMCSLLKDLKDIISNLAKAANDRETNLSSIDEDEERIKQSISTTRDQYKVSNTLAMVSDKSRNELKELLTELREREDKMLQLENNLTYINKYASDINVLVIMHEIAKIVHEEEEYLKRIYNAGTLDRIKISVKGSSCVEAFEDLDITVKKATPMINIEKNIQGQMVMVRASGYDNVKFQIKKRFSDIRRKEHIIGCCVLPGGKIVFADNSGELTVLKMNGKGFTFSLNGASIFDVCAIGINTVGITTGMDSSIYIIDLKKLTAIKSKDTPNFCCGIAYHDDKIIVCVKLDGIVTVNLKMTNLKLIFLENLPWGSYVTTFEDNICFTNNRDRNVSVINSVGQIIWKLKFEQYKPFGIAADNMGNIYVAGHIFLMVIPSDGKRKKRLDGDDDGLFQPWAVAYDEENKSIIVANLAEGPVFVYSQI</sequence>
<dbReference type="SUPFAM" id="SSF50969">
    <property type="entry name" value="YVTN repeat-like/Quinoprotein amine dehydrogenase"/>
    <property type="match status" value="1"/>
</dbReference>
<feature type="domain" description="B box-type" evidence="3">
    <location>
        <begin position="3"/>
        <end position="53"/>
    </location>
</feature>
<dbReference type="Gene3D" id="2.120.10.30">
    <property type="entry name" value="TolB, C-terminal domain"/>
    <property type="match status" value="1"/>
</dbReference>
<dbReference type="GO" id="GO:0008270">
    <property type="term" value="F:zinc ion binding"/>
    <property type="evidence" value="ECO:0007669"/>
    <property type="project" value="UniProtKB-KW"/>
</dbReference>
<dbReference type="CDD" id="cd19757">
    <property type="entry name" value="Bbox1"/>
    <property type="match status" value="1"/>
</dbReference>
<dbReference type="InterPro" id="IPR011042">
    <property type="entry name" value="6-blade_b-propeller_TolB-like"/>
</dbReference>
<keyword evidence="1" id="KW-0863">Zinc-finger</keyword>
<name>A0A8B6DBI8_MYTGA</name>
<keyword evidence="4" id="KW-0808">Transferase</keyword>
<keyword evidence="1" id="KW-0862">Zinc</keyword>
<protein>
    <submittedName>
        <fullName evidence="4">Tripartite motif-containing protein 56</fullName>
        <ecNumber evidence="4">2.3.2.27</ecNumber>
    </submittedName>
</protein>
<reference evidence="4" key="1">
    <citation type="submission" date="2018-11" db="EMBL/GenBank/DDBJ databases">
        <authorList>
            <person name="Alioto T."/>
            <person name="Alioto T."/>
        </authorList>
    </citation>
    <scope>NUCLEOTIDE SEQUENCE</scope>
</reference>
<evidence type="ECO:0000259" key="3">
    <source>
        <dbReference type="PROSITE" id="PS50119"/>
    </source>
</evidence>
<dbReference type="PANTHER" id="PTHR25462:SF296">
    <property type="entry name" value="MEIOTIC P26, ISOFORM F"/>
    <property type="match status" value="1"/>
</dbReference>
<dbReference type="OrthoDB" id="6076520at2759"/>
<keyword evidence="5" id="KW-1185">Reference proteome</keyword>
<proteinExistence type="predicted"/>
<dbReference type="Gene3D" id="3.30.160.60">
    <property type="entry name" value="Classic Zinc Finger"/>
    <property type="match status" value="1"/>
</dbReference>
<dbReference type="AlphaFoldDB" id="A0A8B6DBI8"/>
<dbReference type="GO" id="GO:0016020">
    <property type="term" value="C:membrane"/>
    <property type="evidence" value="ECO:0007669"/>
    <property type="project" value="InterPro"/>
</dbReference>
<dbReference type="PANTHER" id="PTHR25462">
    <property type="entry name" value="BONUS, ISOFORM C-RELATED"/>
    <property type="match status" value="1"/>
</dbReference>
<dbReference type="SUPFAM" id="SSF47661">
    <property type="entry name" value="t-snare proteins"/>
    <property type="match status" value="1"/>
</dbReference>
<evidence type="ECO:0000313" key="4">
    <source>
        <dbReference type="EMBL" id="VDI16818.1"/>
    </source>
</evidence>
<dbReference type="EC" id="2.3.2.27" evidence="4"/>
<keyword evidence="1" id="KW-0479">Metal-binding</keyword>
<accession>A0A8B6DBI8</accession>
<evidence type="ECO:0000313" key="5">
    <source>
        <dbReference type="Proteomes" id="UP000596742"/>
    </source>
</evidence>
<feature type="domain" description="B box-type" evidence="3">
    <location>
        <begin position="64"/>
        <end position="107"/>
    </location>
</feature>
<dbReference type="SUPFAM" id="SSF57845">
    <property type="entry name" value="B-box zinc-binding domain"/>
    <property type="match status" value="1"/>
</dbReference>
<dbReference type="InterPro" id="IPR011044">
    <property type="entry name" value="Quino_amine_DH_bsu"/>
</dbReference>
<evidence type="ECO:0000256" key="2">
    <source>
        <dbReference type="SAM" id="Coils"/>
    </source>
</evidence>
<dbReference type="EMBL" id="UYJE01003125">
    <property type="protein sequence ID" value="VDI16818.1"/>
    <property type="molecule type" value="Genomic_DNA"/>
</dbReference>
<dbReference type="GO" id="GO:0061630">
    <property type="term" value="F:ubiquitin protein ligase activity"/>
    <property type="evidence" value="ECO:0007669"/>
    <property type="project" value="UniProtKB-EC"/>
</dbReference>
<dbReference type="Proteomes" id="UP000596742">
    <property type="component" value="Unassembled WGS sequence"/>
</dbReference>
<evidence type="ECO:0000256" key="1">
    <source>
        <dbReference type="PROSITE-ProRule" id="PRU00024"/>
    </source>
</evidence>
<dbReference type="PROSITE" id="PS50119">
    <property type="entry name" value="ZF_BBOX"/>
    <property type="match status" value="2"/>
</dbReference>
<dbReference type="GO" id="GO:0016192">
    <property type="term" value="P:vesicle-mediated transport"/>
    <property type="evidence" value="ECO:0007669"/>
    <property type="project" value="InterPro"/>
</dbReference>
<feature type="coiled-coil region" evidence="2">
    <location>
        <begin position="174"/>
        <end position="201"/>
    </location>
</feature>
<dbReference type="InterPro" id="IPR047153">
    <property type="entry name" value="TRIM45/56/19-like"/>
</dbReference>
<keyword evidence="4" id="KW-0012">Acyltransferase</keyword>